<dbReference type="RefSeq" id="WP_386195371.1">
    <property type="nucleotide sequence ID" value="NZ_JBHSBC010000045.1"/>
</dbReference>
<keyword evidence="2" id="KW-1185">Reference proteome</keyword>
<dbReference type="Proteomes" id="UP001595698">
    <property type="component" value="Unassembled WGS sequence"/>
</dbReference>
<protein>
    <submittedName>
        <fullName evidence="1">Uncharacterized protein</fullName>
    </submittedName>
</protein>
<evidence type="ECO:0000313" key="2">
    <source>
        <dbReference type="Proteomes" id="UP001595698"/>
    </source>
</evidence>
<reference evidence="2" key="1">
    <citation type="journal article" date="2019" name="Int. J. Syst. Evol. Microbiol.">
        <title>The Global Catalogue of Microorganisms (GCM) 10K type strain sequencing project: providing services to taxonomists for standard genome sequencing and annotation.</title>
        <authorList>
            <consortium name="The Broad Institute Genomics Platform"/>
            <consortium name="The Broad Institute Genome Sequencing Center for Infectious Disease"/>
            <person name="Wu L."/>
            <person name="Ma J."/>
        </authorList>
    </citation>
    <scope>NUCLEOTIDE SEQUENCE [LARGE SCALE GENOMIC DNA]</scope>
    <source>
        <strain evidence="2">TBRC 7912</strain>
    </source>
</reference>
<name>A0ABV8FCW8_9ACTN</name>
<comment type="caution">
    <text evidence="1">The sequence shown here is derived from an EMBL/GenBank/DDBJ whole genome shotgun (WGS) entry which is preliminary data.</text>
</comment>
<accession>A0ABV8FCW8</accession>
<gene>
    <name evidence="1" type="ORF">ACFOYY_34655</name>
</gene>
<evidence type="ECO:0000313" key="1">
    <source>
        <dbReference type="EMBL" id="MFC3985315.1"/>
    </source>
</evidence>
<dbReference type="EMBL" id="JBHSBC010000045">
    <property type="protein sequence ID" value="MFC3985315.1"/>
    <property type="molecule type" value="Genomic_DNA"/>
</dbReference>
<organism evidence="1 2">
    <name type="scientific">Streptosporangium jomthongense</name>
    <dbReference type="NCBI Taxonomy" id="1193683"/>
    <lineage>
        <taxon>Bacteria</taxon>
        <taxon>Bacillati</taxon>
        <taxon>Actinomycetota</taxon>
        <taxon>Actinomycetes</taxon>
        <taxon>Streptosporangiales</taxon>
        <taxon>Streptosporangiaceae</taxon>
        <taxon>Streptosporangium</taxon>
    </lineage>
</organism>
<proteinExistence type="predicted"/>
<sequence>MLADSDEFCGIDPDEMGRLAVSLRGAADRLTAFSREYEGKLGRYGIGTPALREISDIAEWGGTQVSMLHGRIDLVGNLGAGAPELGGAVAMTGGQGLVRLPDDLESMEVAQGLARMYGNDILARSDGDALANLVHDHADEVAALADNPQAAAAFFALLPAKSRVKLPSLLMAAGSKTAKQDLAAFSKALGAALNAPLLVPAFAKVREDLTKPAGSKIVAWNRLALLKGANAPAKVRSAAARALVLDDFMKNPEQDWRANFDEAKKYDLPPDLVAMALEVLAGDGAAVREAFAGMGGTGVKLSQVEKMKLFLDYADQVSAGDEVADAFGRVLESGAEATTEKPGQHSQAAAAFALDTMLVTGPFGVALPATAKDSMGVIGRSYVHELASGARFDKAANRASGMRIPEHWVSLPGVTPAFYLSPGDTYRFMKTFVGEENSVADFNSAMARFRHDTLLAAARLDAQSDDNYFRDISMMFGDFSSVMFKATKDALGEEDAAGEHARNFIKNTSGFLMGGFSFTNEFIDLGWEVFQAYGFSDLGDRWDDSFEKQVEKATGQRADLARRMKFDMAHLLYSGGYPTSRPPQELVNTATGTLKTYEELVIDAKREAAGEGKWEEALQAKLSAYENWMDENGNLDKEIEYSSRFQSSDLAENLLRRPGKED</sequence>